<dbReference type="GO" id="GO:0006631">
    <property type="term" value="P:fatty acid metabolic process"/>
    <property type="evidence" value="ECO:0007669"/>
    <property type="project" value="TreeGrafter"/>
</dbReference>
<evidence type="ECO:0000259" key="4">
    <source>
        <dbReference type="Pfam" id="PF13193"/>
    </source>
</evidence>
<dbReference type="PANTHER" id="PTHR43201:SF5">
    <property type="entry name" value="MEDIUM-CHAIN ACYL-COA LIGASE ACSF2, MITOCHONDRIAL"/>
    <property type="match status" value="1"/>
</dbReference>
<name>A0A2T0XF63_9BURK</name>
<dbReference type="AlphaFoldDB" id="A0A2T0XF63"/>
<dbReference type="GO" id="GO:0031956">
    <property type="term" value="F:medium-chain fatty acid-CoA ligase activity"/>
    <property type="evidence" value="ECO:0007669"/>
    <property type="project" value="TreeGrafter"/>
</dbReference>
<dbReference type="InterPro" id="IPR042099">
    <property type="entry name" value="ANL_N_sf"/>
</dbReference>
<gene>
    <name evidence="5" type="ORF">BCM14_2011</name>
</gene>
<dbReference type="Gene3D" id="3.30.300.30">
    <property type="match status" value="1"/>
</dbReference>
<dbReference type="Pfam" id="PF00501">
    <property type="entry name" value="AMP-binding"/>
    <property type="match status" value="1"/>
</dbReference>
<organism evidence="5 6">
    <name type="scientific">Jezberella montanilacus</name>
    <dbReference type="NCBI Taxonomy" id="323426"/>
    <lineage>
        <taxon>Bacteria</taxon>
        <taxon>Pseudomonadati</taxon>
        <taxon>Pseudomonadota</taxon>
        <taxon>Betaproteobacteria</taxon>
        <taxon>Burkholderiales</taxon>
        <taxon>Alcaligenaceae</taxon>
        <taxon>Jezberella</taxon>
    </lineage>
</organism>
<dbReference type="Proteomes" id="UP000238308">
    <property type="component" value="Unassembled WGS sequence"/>
</dbReference>
<feature type="domain" description="AMP-binding enzyme C-terminal" evidence="4">
    <location>
        <begin position="438"/>
        <end position="510"/>
    </location>
</feature>
<comment type="caution">
    <text evidence="5">The sequence shown here is derived from an EMBL/GenBank/DDBJ whole genome shotgun (WGS) entry which is preliminary data.</text>
</comment>
<reference evidence="5 6" key="1">
    <citation type="submission" date="2018-03" db="EMBL/GenBank/DDBJ databases">
        <title>Genomic Encyclopedia of Type Strains, Phase III (KMG-III): the genomes of soil and plant-associated and newly described type strains.</title>
        <authorList>
            <person name="Whitman W."/>
        </authorList>
    </citation>
    <scope>NUCLEOTIDE SEQUENCE [LARGE SCALE GENOMIC DNA]</scope>
    <source>
        <strain evidence="5 6">MWH-P2sevCIIIb</strain>
    </source>
</reference>
<evidence type="ECO:0000256" key="1">
    <source>
        <dbReference type="ARBA" id="ARBA00006432"/>
    </source>
</evidence>
<evidence type="ECO:0000259" key="3">
    <source>
        <dbReference type="Pfam" id="PF00501"/>
    </source>
</evidence>
<evidence type="ECO:0000313" key="6">
    <source>
        <dbReference type="Proteomes" id="UP000238308"/>
    </source>
</evidence>
<dbReference type="EMBL" id="PVTV01000014">
    <property type="protein sequence ID" value="PRY97551.1"/>
    <property type="molecule type" value="Genomic_DNA"/>
</dbReference>
<evidence type="ECO:0000313" key="5">
    <source>
        <dbReference type="EMBL" id="PRY97551.1"/>
    </source>
</evidence>
<keyword evidence="2" id="KW-0436">Ligase</keyword>
<dbReference type="InterPro" id="IPR025110">
    <property type="entry name" value="AMP-bd_C"/>
</dbReference>
<dbReference type="Gene3D" id="3.40.50.12780">
    <property type="entry name" value="N-terminal domain of ligase-like"/>
    <property type="match status" value="1"/>
</dbReference>
<keyword evidence="6" id="KW-1185">Reference proteome</keyword>
<protein>
    <submittedName>
        <fullName evidence="5">Fatty-acyl-CoA synthase</fullName>
    </submittedName>
</protein>
<dbReference type="PANTHER" id="PTHR43201">
    <property type="entry name" value="ACYL-COA SYNTHETASE"/>
    <property type="match status" value="1"/>
</dbReference>
<dbReference type="RefSeq" id="WP_106227860.1">
    <property type="nucleotide sequence ID" value="NZ_PVTV01000014.1"/>
</dbReference>
<dbReference type="Pfam" id="PF13193">
    <property type="entry name" value="AMP-binding_C"/>
    <property type="match status" value="1"/>
</dbReference>
<dbReference type="InterPro" id="IPR000873">
    <property type="entry name" value="AMP-dep_synth/lig_dom"/>
</dbReference>
<dbReference type="SUPFAM" id="SSF56801">
    <property type="entry name" value="Acetyl-CoA synthetase-like"/>
    <property type="match status" value="1"/>
</dbReference>
<dbReference type="OrthoDB" id="8185589at2"/>
<sequence length="533" mass="57629">MSVSSSTPVSFAQCLTDCAQRTPEQIALIDRNQPTTYRELNAQVEKLAAGFAKLGIGAGDRIALWLPNCLAWVQTFLACARLGATVLAVNTRFRSKEVADIVGRGQAKWLVMWPEFKGIPFADILSDVPSEITQGLEGIITLGQSPERLAGHQPIRFEDLLHSTDAIPADYGNNGVLCYTTSGTTSLPKFVLHDQKTLIMHARAMIQAYGYDHTSRILASTPFCGAFGFSTLSGGLANGFTIVSEPVSDTASTLEQIRLHGITHTYANNESILKLLESAPTPELFKTCKLFGFASFSPALGELLTKAEQARLPLTGLYGSSELQALIAAQPTDSNQGDTSVRYVAGGRLIHPEARLRARDPASGHVLPYGESGEIEIKTPSIMLGYLDNPDATRQAFTDDGYFKTGDLGYAVSDTQFVFQTRLGDSMRLSGFMVNPVEIEQCIEEQPGVLACQVVAGTKGSKVAPVAFVILRDGARVDTATWTQACKRVLAGFKVPVHFEIVTEFPSVQSANAVKIQKNKLREMADQILGSMS</sequence>
<accession>A0A2T0XF63</accession>
<proteinExistence type="inferred from homology"/>
<evidence type="ECO:0000256" key="2">
    <source>
        <dbReference type="ARBA" id="ARBA00022598"/>
    </source>
</evidence>
<comment type="similarity">
    <text evidence="1">Belongs to the ATP-dependent AMP-binding enzyme family.</text>
</comment>
<dbReference type="NCBIfam" id="NF004814">
    <property type="entry name" value="PRK06164.1"/>
    <property type="match status" value="1"/>
</dbReference>
<dbReference type="InterPro" id="IPR045851">
    <property type="entry name" value="AMP-bd_C_sf"/>
</dbReference>
<feature type="domain" description="AMP-dependent synthetase/ligase" evidence="3">
    <location>
        <begin position="17"/>
        <end position="387"/>
    </location>
</feature>